<keyword evidence="10" id="KW-0732">Signal</keyword>
<dbReference type="GO" id="GO:0006508">
    <property type="term" value="P:proteolysis"/>
    <property type="evidence" value="ECO:0007669"/>
    <property type="project" value="UniProtKB-KW"/>
</dbReference>
<dbReference type="InterPro" id="IPR000787">
    <property type="entry name" value="Peptidase_M29"/>
</dbReference>
<evidence type="ECO:0008006" key="13">
    <source>
        <dbReference type="Google" id="ProtNLM"/>
    </source>
</evidence>
<dbReference type="EMBL" id="VOLT01000011">
    <property type="protein sequence ID" value="TWX65304.1"/>
    <property type="molecule type" value="Genomic_DNA"/>
</dbReference>
<comment type="caution">
    <text evidence="11">The sequence shown here is derived from an EMBL/GenBank/DDBJ whole genome shotgun (WGS) entry which is preliminary data.</text>
</comment>
<evidence type="ECO:0000256" key="1">
    <source>
        <dbReference type="ARBA" id="ARBA00001941"/>
    </source>
</evidence>
<sequence length="401" mass="43622">MENKMKVKFFTSLLCVLAITFISSAFAETKPNYDSIADKMVNHSLRVQPGENIIISGTPAELELLAALSVATSKAGGKPIIQLNMPQANKRSIMETPLKYLEMPSTYDIAQMQHVDGFINVGSIQDPSLFSDVPEEKLAAIRQSSKPFNEAFKSANFRSVSLGQTGGIPTKEYAQFRNANYSAMLSNFWNAVDTDYEDLDSSARKLIKLMKSNTKVKLTSKNGTDLKFELANNVDPRINAGATDATSALSGPAQVWLPAGEVYACTNPTSATGTLVVPSMPFRGVTIENLKMKFEKGRLVSFSANKNEKLLKDYFALSNGDYGVLALIDIGLNPNSQPMKKSYYYSWEMAGVVSLSMGNNNWAGCAVESDAGLSFNLSGTTLTFDNEIVVNKGRLNNAVGD</sequence>
<organism evidence="11 12">
    <name type="scientific">Colwellia demingiae</name>
    <dbReference type="NCBI Taxonomy" id="89401"/>
    <lineage>
        <taxon>Bacteria</taxon>
        <taxon>Pseudomonadati</taxon>
        <taxon>Pseudomonadota</taxon>
        <taxon>Gammaproteobacteria</taxon>
        <taxon>Alteromonadales</taxon>
        <taxon>Colwelliaceae</taxon>
        <taxon>Colwellia</taxon>
    </lineage>
</organism>
<keyword evidence="12" id="KW-1185">Reference proteome</keyword>
<dbReference type="AlphaFoldDB" id="A0A5C6Q8F5"/>
<evidence type="ECO:0000256" key="10">
    <source>
        <dbReference type="SAM" id="SignalP"/>
    </source>
</evidence>
<evidence type="ECO:0000256" key="4">
    <source>
        <dbReference type="ARBA" id="ARBA00008236"/>
    </source>
</evidence>
<dbReference type="OrthoDB" id="9803993at2"/>
<proteinExistence type="inferred from homology"/>
<comment type="cofactor">
    <cofactor evidence="3">
        <name>Zn(2+)</name>
        <dbReference type="ChEBI" id="CHEBI:29105"/>
    </cofactor>
</comment>
<evidence type="ECO:0000256" key="8">
    <source>
        <dbReference type="ARBA" id="ARBA00022801"/>
    </source>
</evidence>
<evidence type="ECO:0000256" key="6">
    <source>
        <dbReference type="ARBA" id="ARBA00022670"/>
    </source>
</evidence>
<evidence type="ECO:0000256" key="3">
    <source>
        <dbReference type="ARBA" id="ARBA00001947"/>
    </source>
</evidence>
<keyword evidence="9" id="KW-0482">Metalloprotease</keyword>
<comment type="similarity">
    <text evidence="4">Belongs to the peptidase M29 family.</text>
</comment>
<keyword evidence="5" id="KW-0031">Aminopeptidase</keyword>
<protein>
    <recommendedName>
        <fullName evidence="13">Aminopeptidase</fullName>
    </recommendedName>
</protein>
<evidence type="ECO:0000256" key="2">
    <source>
        <dbReference type="ARBA" id="ARBA00001946"/>
    </source>
</evidence>
<dbReference type="PANTHER" id="PTHR34448">
    <property type="entry name" value="AMINOPEPTIDASE"/>
    <property type="match status" value="1"/>
</dbReference>
<evidence type="ECO:0000256" key="5">
    <source>
        <dbReference type="ARBA" id="ARBA00022438"/>
    </source>
</evidence>
<accession>A0A5C6Q8F5</accession>
<name>A0A5C6Q8F5_9GAMM</name>
<evidence type="ECO:0000256" key="7">
    <source>
        <dbReference type="ARBA" id="ARBA00022723"/>
    </source>
</evidence>
<dbReference type="GO" id="GO:0004177">
    <property type="term" value="F:aminopeptidase activity"/>
    <property type="evidence" value="ECO:0007669"/>
    <property type="project" value="UniProtKB-KW"/>
</dbReference>
<keyword evidence="8" id="KW-0378">Hydrolase</keyword>
<evidence type="ECO:0000313" key="11">
    <source>
        <dbReference type="EMBL" id="TWX65304.1"/>
    </source>
</evidence>
<reference evidence="11 12" key="1">
    <citation type="submission" date="2019-07" db="EMBL/GenBank/DDBJ databases">
        <title>Genomes of sea-ice associated Colwellia species.</title>
        <authorList>
            <person name="Bowman J.P."/>
        </authorList>
    </citation>
    <scope>NUCLEOTIDE SEQUENCE [LARGE SCALE GENOMIC DNA]</scope>
    <source>
        <strain evidence="11 12">ACAM 459</strain>
    </source>
</reference>
<feature type="signal peptide" evidence="10">
    <location>
        <begin position="1"/>
        <end position="27"/>
    </location>
</feature>
<dbReference type="Pfam" id="PF02073">
    <property type="entry name" value="Peptidase_M29"/>
    <property type="match status" value="1"/>
</dbReference>
<dbReference type="Proteomes" id="UP000321822">
    <property type="component" value="Unassembled WGS sequence"/>
</dbReference>
<dbReference type="Gene3D" id="3.40.1830.10">
    <property type="entry name" value="Thermophilic metalloprotease (M29)"/>
    <property type="match status" value="1"/>
</dbReference>
<gene>
    <name evidence="11" type="ORF">ESZ36_18725</name>
</gene>
<dbReference type="InterPro" id="IPR035097">
    <property type="entry name" value="M29_N-terminal"/>
</dbReference>
<feature type="chain" id="PRO_5022727174" description="Aminopeptidase" evidence="10">
    <location>
        <begin position="28"/>
        <end position="401"/>
    </location>
</feature>
<comment type="cofactor">
    <cofactor evidence="1">
        <name>Co(2+)</name>
        <dbReference type="ChEBI" id="CHEBI:48828"/>
    </cofactor>
</comment>
<dbReference type="PANTHER" id="PTHR34448:SF1">
    <property type="entry name" value="BLL6088 PROTEIN"/>
    <property type="match status" value="1"/>
</dbReference>
<dbReference type="GO" id="GO:0046872">
    <property type="term" value="F:metal ion binding"/>
    <property type="evidence" value="ECO:0007669"/>
    <property type="project" value="UniProtKB-KW"/>
</dbReference>
<evidence type="ECO:0000313" key="12">
    <source>
        <dbReference type="Proteomes" id="UP000321822"/>
    </source>
</evidence>
<keyword evidence="7" id="KW-0479">Metal-binding</keyword>
<dbReference type="InterPro" id="IPR052170">
    <property type="entry name" value="M29_Exopeptidase"/>
</dbReference>
<dbReference type="SUPFAM" id="SSF144052">
    <property type="entry name" value="Thermophilic metalloprotease-like"/>
    <property type="match status" value="1"/>
</dbReference>
<keyword evidence="6" id="KW-0645">Protease</keyword>
<evidence type="ECO:0000256" key="9">
    <source>
        <dbReference type="ARBA" id="ARBA00023049"/>
    </source>
</evidence>
<dbReference type="GO" id="GO:0008237">
    <property type="term" value="F:metallopeptidase activity"/>
    <property type="evidence" value="ECO:0007669"/>
    <property type="project" value="UniProtKB-KW"/>
</dbReference>
<comment type="cofactor">
    <cofactor evidence="2">
        <name>Mg(2+)</name>
        <dbReference type="ChEBI" id="CHEBI:18420"/>
    </cofactor>
</comment>